<dbReference type="Proteomes" id="UP000006727">
    <property type="component" value="Chromosome 8"/>
</dbReference>
<evidence type="ECO:0000313" key="4">
    <source>
        <dbReference type="Proteomes" id="UP000006727"/>
    </source>
</evidence>
<reference evidence="2 4" key="2">
    <citation type="journal article" date="2018" name="Plant J.">
        <title>The Physcomitrella patens chromosome-scale assembly reveals moss genome structure and evolution.</title>
        <authorList>
            <person name="Lang D."/>
            <person name="Ullrich K.K."/>
            <person name="Murat F."/>
            <person name="Fuchs J."/>
            <person name="Jenkins J."/>
            <person name="Haas F.B."/>
            <person name="Piednoel M."/>
            <person name="Gundlach H."/>
            <person name="Van Bel M."/>
            <person name="Meyberg R."/>
            <person name="Vives C."/>
            <person name="Morata J."/>
            <person name="Symeonidi A."/>
            <person name="Hiss M."/>
            <person name="Muchero W."/>
            <person name="Kamisugi Y."/>
            <person name="Saleh O."/>
            <person name="Blanc G."/>
            <person name="Decker E.L."/>
            <person name="van Gessel N."/>
            <person name="Grimwood J."/>
            <person name="Hayes R.D."/>
            <person name="Graham S.W."/>
            <person name="Gunter L.E."/>
            <person name="McDaniel S.F."/>
            <person name="Hoernstein S.N.W."/>
            <person name="Larsson A."/>
            <person name="Li F.W."/>
            <person name="Perroud P.F."/>
            <person name="Phillips J."/>
            <person name="Ranjan P."/>
            <person name="Rokshar D.S."/>
            <person name="Rothfels C.J."/>
            <person name="Schneider L."/>
            <person name="Shu S."/>
            <person name="Stevenson D.W."/>
            <person name="Thummler F."/>
            <person name="Tillich M."/>
            <person name="Villarreal Aguilar J.C."/>
            <person name="Widiez T."/>
            <person name="Wong G.K."/>
            <person name="Wymore A."/>
            <person name="Zhang Y."/>
            <person name="Zimmer A.D."/>
            <person name="Quatrano R.S."/>
            <person name="Mayer K.F.X."/>
            <person name="Goodstein D."/>
            <person name="Casacuberta J.M."/>
            <person name="Vandepoele K."/>
            <person name="Reski R."/>
            <person name="Cuming A.C."/>
            <person name="Tuskan G.A."/>
            <person name="Maumus F."/>
            <person name="Salse J."/>
            <person name="Schmutz J."/>
            <person name="Rensing S.A."/>
        </authorList>
    </citation>
    <scope>NUCLEOTIDE SEQUENCE [LARGE SCALE GENOMIC DNA]</scope>
    <source>
        <strain evidence="3 4">cv. Gransden 2004</strain>
    </source>
</reference>
<feature type="domain" description="C2" evidence="1">
    <location>
        <begin position="320"/>
        <end position="443"/>
    </location>
</feature>
<dbReference type="CDD" id="cd00030">
    <property type="entry name" value="C2"/>
    <property type="match status" value="2"/>
</dbReference>
<dbReference type="PANTHER" id="PTHR10774:SF149">
    <property type="entry name" value="SYNAPTOTAGMIN-5"/>
    <property type="match status" value="1"/>
</dbReference>
<dbReference type="GO" id="GO:0008289">
    <property type="term" value="F:lipid binding"/>
    <property type="evidence" value="ECO:0007669"/>
    <property type="project" value="InterPro"/>
</dbReference>
<dbReference type="EMBL" id="ABEU02000008">
    <property type="protein sequence ID" value="PNR49147.1"/>
    <property type="molecule type" value="Genomic_DNA"/>
</dbReference>
<dbReference type="Pfam" id="PF00168">
    <property type="entry name" value="C2"/>
    <property type="match status" value="2"/>
</dbReference>
<dbReference type="InterPro" id="IPR035892">
    <property type="entry name" value="C2_domain_sf"/>
</dbReference>
<dbReference type="SMART" id="SM00239">
    <property type="entry name" value="C2"/>
    <property type="match status" value="2"/>
</dbReference>
<keyword evidence="4" id="KW-1185">Reference proteome</keyword>
<organism evidence="2">
    <name type="scientific">Physcomitrium patens</name>
    <name type="common">Spreading-leaved earth moss</name>
    <name type="synonym">Physcomitrella patens</name>
    <dbReference type="NCBI Taxonomy" id="3218"/>
    <lineage>
        <taxon>Eukaryota</taxon>
        <taxon>Viridiplantae</taxon>
        <taxon>Streptophyta</taxon>
        <taxon>Embryophyta</taxon>
        <taxon>Bryophyta</taxon>
        <taxon>Bryophytina</taxon>
        <taxon>Bryopsida</taxon>
        <taxon>Funariidae</taxon>
        <taxon>Funariales</taxon>
        <taxon>Funariaceae</taxon>
        <taxon>Physcomitrium</taxon>
    </lineage>
</organism>
<dbReference type="GO" id="GO:0005783">
    <property type="term" value="C:endoplasmic reticulum"/>
    <property type="evidence" value="ECO:0000318"/>
    <property type="project" value="GO_Central"/>
</dbReference>
<reference evidence="2 4" key="1">
    <citation type="journal article" date="2008" name="Science">
        <title>The Physcomitrella genome reveals evolutionary insights into the conquest of land by plants.</title>
        <authorList>
            <person name="Rensing S."/>
            <person name="Lang D."/>
            <person name="Zimmer A."/>
            <person name="Terry A."/>
            <person name="Salamov A."/>
            <person name="Shapiro H."/>
            <person name="Nishiyama T."/>
            <person name="Perroud P.-F."/>
            <person name="Lindquist E."/>
            <person name="Kamisugi Y."/>
            <person name="Tanahashi T."/>
            <person name="Sakakibara K."/>
            <person name="Fujita T."/>
            <person name="Oishi K."/>
            <person name="Shin-I T."/>
            <person name="Kuroki Y."/>
            <person name="Toyoda A."/>
            <person name="Suzuki Y."/>
            <person name="Hashimoto A."/>
            <person name="Yamaguchi K."/>
            <person name="Sugano A."/>
            <person name="Kohara Y."/>
            <person name="Fujiyama A."/>
            <person name="Anterola A."/>
            <person name="Aoki S."/>
            <person name="Ashton N."/>
            <person name="Barbazuk W.B."/>
            <person name="Barker E."/>
            <person name="Bennetzen J."/>
            <person name="Bezanilla M."/>
            <person name="Blankenship R."/>
            <person name="Cho S.H."/>
            <person name="Dutcher S."/>
            <person name="Estelle M."/>
            <person name="Fawcett J.A."/>
            <person name="Gundlach H."/>
            <person name="Hanada K."/>
            <person name="Heyl A."/>
            <person name="Hicks K.A."/>
            <person name="Hugh J."/>
            <person name="Lohr M."/>
            <person name="Mayer K."/>
            <person name="Melkozernov A."/>
            <person name="Murata T."/>
            <person name="Nelson D."/>
            <person name="Pils B."/>
            <person name="Prigge M."/>
            <person name="Reiss B."/>
            <person name="Renner T."/>
            <person name="Rombauts S."/>
            <person name="Rushton P."/>
            <person name="Sanderfoot A."/>
            <person name="Schween G."/>
            <person name="Shiu S.-H."/>
            <person name="Stueber K."/>
            <person name="Theodoulou F.L."/>
            <person name="Tu H."/>
            <person name="Van de Peer Y."/>
            <person name="Verrier P.J."/>
            <person name="Waters E."/>
            <person name="Wood A."/>
            <person name="Yang L."/>
            <person name="Cove D."/>
            <person name="Cuming A."/>
            <person name="Hasebe M."/>
            <person name="Lucas S."/>
            <person name="Mishler D.B."/>
            <person name="Reski R."/>
            <person name="Grigoriev I."/>
            <person name="Quatrano R.S."/>
            <person name="Boore J.L."/>
        </authorList>
    </citation>
    <scope>NUCLEOTIDE SEQUENCE [LARGE SCALE GENOMIC DNA]</scope>
    <source>
        <strain evidence="3 4">cv. Gransden 2004</strain>
    </source>
</reference>
<name>A0A2K1K5V0_PHYPA</name>
<evidence type="ECO:0000313" key="2">
    <source>
        <dbReference type="EMBL" id="PNR49147.1"/>
    </source>
</evidence>
<protein>
    <recommendedName>
        <fullName evidence="1">C2 domain-containing protein</fullName>
    </recommendedName>
</protein>
<dbReference type="PANTHER" id="PTHR10774">
    <property type="entry name" value="EXTENDED SYNAPTOTAGMIN-RELATED"/>
    <property type="match status" value="1"/>
</dbReference>
<reference evidence="3" key="3">
    <citation type="submission" date="2020-12" db="UniProtKB">
        <authorList>
            <consortium name="EnsemblPlants"/>
        </authorList>
    </citation>
    <scope>IDENTIFICATION</scope>
</reference>
<accession>A0A2K1K5V0</accession>
<dbReference type="EnsemblPlants" id="Pp3c8_2192V3.1">
    <property type="protein sequence ID" value="Pp3c8_2192V3.1"/>
    <property type="gene ID" value="Pp3c8_2192"/>
</dbReference>
<dbReference type="InParanoid" id="A0A2K1K5V0"/>
<dbReference type="Gene3D" id="2.60.40.150">
    <property type="entry name" value="C2 domain"/>
    <property type="match status" value="2"/>
</dbReference>
<dbReference type="SUPFAM" id="SSF49562">
    <property type="entry name" value="C2 domain (Calcium/lipid-binding domain, CaLB)"/>
    <property type="match status" value="2"/>
</dbReference>
<dbReference type="InterPro" id="IPR000008">
    <property type="entry name" value="C2_dom"/>
</dbReference>
<dbReference type="Gramene" id="Pp3c8_2192V3.1">
    <property type="protein sequence ID" value="Pp3c8_2192V3.1"/>
    <property type="gene ID" value="Pp3c8_2192"/>
</dbReference>
<dbReference type="PaxDb" id="3218-PP1S35_107V6.1"/>
<dbReference type="PROSITE" id="PS50004">
    <property type="entry name" value="C2"/>
    <property type="match status" value="2"/>
</dbReference>
<dbReference type="AlphaFoldDB" id="A0A2K1K5V0"/>
<proteinExistence type="predicted"/>
<evidence type="ECO:0000259" key="1">
    <source>
        <dbReference type="PROSITE" id="PS50004"/>
    </source>
</evidence>
<evidence type="ECO:0000313" key="3">
    <source>
        <dbReference type="EnsemblPlants" id="Pp3c8_2192V3.1"/>
    </source>
</evidence>
<gene>
    <name evidence="2" type="ORF">PHYPA_011043</name>
</gene>
<dbReference type="InterPro" id="IPR045050">
    <property type="entry name" value="Synaptotagmin_plant"/>
</dbReference>
<dbReference type="STRING" id="3218.A0A2K1K5V0"/>
<sequence>MRQAYSKILLKDWEHRLETFKPAFANSVRVQELTLGSVAPNLEGLRMLELEPKGISMDVDTRWIGNASCVLEVSSIVGVSFPVQKKFDFTLKVVGGDVSSIPGVTEKLNEMIHNAVLESLSWPMRICIQIISTPADSNTTRLNRHMFPRRNAAIFAATGSEGKPPVGILDVKLVQGRDLWDTGKPPDPFALLYIHATPGQIRRSTTIRQNNNPIWNEFFELEFNDLKEEKIVIVLFDNAAPQEFQVLGYCQFYLQGLDDRRVTERWLKVFKDARCLGNLDETKYRGQVNIELLHRYYDEQELQGFQQVASSSLDLGNWHRRRSTCLSDRFSRKGNLWELIRGILTITVARAENLLPADFQGRSHPYVALHMMKQKRLKKKTSVKQSTLNPIWHETFDFHVQDARQDMLIAEVWNDEIIGRDYLGSTATTLTRVLQEYAFEEKFRLVGVPSGRLYLRLSWENSIGTSVISDKPSLLSPSEHFPSSHGLLQLFPMDVSPN</sequence>
<feature type="domain" description="C2" evidence="1">
    <location>
        <begin position="149"/>
        <end position="267"/>
    </location>
</feature>